<reference evidence="4 5" key="1">
    <citation type="submission" date="2024-10" db="EMBL/GenBank/DDBJ databases">
        <title>The Natural Products Discovery Center: Release of the First 8490 Sequenced Strains for Exploring Actinobacteria Biosynthetic Diversity.</title>
        <authorList>
            <person name="Kalkreuter E."/>
            <person name="Kautsar S.A."/>
            <person name="Yang D."/>
            <person name="Bader C.D."/>
            <person name="Teijaro C.N."/>
            <person name="Fluegel L."/>
            <person name="Davis C.M."/>
            <person name="Simpson J.R."/>
            <person name="Lauterbach L."/>
            <person name="Steele A.D."/>
            <person name="Gui C."/>
            <person name="Meng S."/>
            <person name="Li G."/>
            <person name="Viehrig K."/>
            <person name="Ye F."/>
            <person name="Su P."/>
            <person name="Kiefer A.F."/>
            <person name="Nichols A."/>
            <person name="Cepeda A.J."/>
            <person name="Yan W."/>
            <person name="Fan B."/>
            <person name="Jiang Y."/>
            <person name="Adhikari A."/>
            <person name="Zheng C.-J."/>
            <person name="Schuster L."/>
            <person name="Cowan T.M."/>
            <person name="Smanski M.J."/>
            <person name="Chevrette M.G."/>
            <person name="De Carvalho L.P.S."/>
            <person name="Shen B."/>
        </authorList>
    </citation>
    <scope>NUCLEOTIDE SEQUENCE [LARGE SCALE GENOMIC DNA]</scope>
    <source>
        <strain evidence="4 5">NPDC002593</strain>
    </source>
</reference>
<sequence length="429" mass="46394">MPHLSLTELGRSTIDHRYKGIPLGTELRLSEIGAQGWNVARGDLSLPVTTLRQSALDNNLVAMAQYCARHGALLAPHGKTTMAPQLFERQLAAGAWGMTAATPSQAAVMRKFGVGRIILANQLVEPDAWRWVAEQREADDSFEFFSLVDDPGAIAGADQVLDTVTHRGKLPVLLEIGVDGGRAGARTTEQALAVARAVAASRHLVLAGVEIYEGLITGGISPEDMQAIDKVFGQIRDVVTQIAAEKLFGTEPITVTAGGSAYFDRVVAQLGNWEHLDIPVRLIVRSGCYLTHDLGKYHHMSPLDGRRDANEPLHLENALHGWARVLSRPEPGLAILGAGKRDLPYDVSLPVPLQAHPADGSRTVDLSAAHIHKMMDQHAHLTLPADTPLRPGDIVVLGMSHPCTAFDKTRLLPIIDDDDNVIDAVMTFF</sequence>
<dbReference type="GO" id="GO:0008784">
    <property type="term" value="F:alanine racemase activity"/>
    <property type="evidence" value="ECO:0007669"/>
    <property type="project" value="UniProtKB-EC"/>
</dbReference>
<dbReference type="EC" id="5.1.1.1" evidence="4"/>
<evidence type="ECO:0000256" key="1">
    <source>
        <dbReference type="ARBA" id="ARBA00005323"/>
    </source>
</evidence>
<dbReference type="InterPro" id="IPR029066">
    <property type="entry name" value="PLP-binding_barrel"/>
</dbReference>
<dbReference type="PANTHER" id="PTHR28004:SF8">
    <property type="entry name" value="D-SERINE DEAMINASE"/>
    <property type="match status" value="1"/>
</dbReference>
<dbReference type="InterPro" id="IPR026956">
    <property type="entry name" value="D-ser_dehydrat-like_dom"/>
</dbReference>
<evidence type="ECO:0000256" key="2">
    <source>
        <dbReference type="ARBA" id="ARBA00023239"/>
    </source>
</evidence>
<dbReference type="InterPro" id="IPR001608">
    <property type="entry name" value="Ala_racemase_N"/>
</dbReference>
<keyword evidence="5" id="KW-1185">Reference proteome</keyword>
<proteinExistence type="inferred from homology"/>
<dbReference type="InterPro" id="IPR042208">
    <property type="entry name" value="D-ser_dehydrat-like_sf"/>
</dbReference>
<dbReference type="Gene3D" id="3.20.20.10">
    <property type="entry name" value="Alanine racemase"/>
    <property type="match status" value="1"/>
</dbReference>
<organism evidence="4 5">
    <name type="scientific">Nocardia jiangxiensis</name>
    <dbReference type="NCBI Taxonomy" id="282685"/>
    <lineage>
        <taxon>Bacteria</taxon>
        <taxon>Bacillati</taxon>
        <taxon>Actinomycetota</taxon>
        <taxon>Actinomycetes</taxon>
        <taxon>Mycobacteriales</taxon>
        <taxon>Nocardiaceae</taxon>
        <taxon>Nocardia</taxon>
    </lineage>
</organism>
<dbReference type="Gene3D" id="2.40.37.20">
    <property type="entry name" value="D-serine dehydratase-like domain"/>
    <property type="match status" value="1"/>
</dbReference>
<evidence type="ECO:0000313" key="4">
    <source>
        <dbReference type="EMBL" id="MFF3575194.1"/>
    </source>
</evidence>
<evidence type="ECO:0000313" key="5">
    <source>
        <dbReference type="Proteomes" id="UP001601992"/>
    </source>
</evidence>
<keyword evidence="4" id="KW-0413">Isomerase</keyword>
<comment type="similarity">
    <text evidence="1">Belongs to the DSD1 family.</text>
</comment>
<dbReference type="EMBL" id="JBIAQY010000041">
    <property type="protein sequence ID" value="MFF3575194.1"/>
    <property type="molecule type" value="Genomic_DNA"/>
</dbReference>
<dbReference type="Pfam" id="PF14031">
    <property type="entry name" value="D-ser_dehydrat"/>
    <property type="match status" value="1"/>
</dbReference>
<dbReference type="RefSeq" id="WP_063713160.1">
    <property type="nucleotide sequence ID" value="NZ_JBIAQY010000041.1"/>
</dbReference>
<comment type="caution">
    <text evidence="4">The sequence shown here is derived from an EMBL/GenBank/DDBJ whole genome shotgun (WGS) entry which is preliminary data.</text>
</comment>
<name>A0ABW6SJ28_9NOCA</name>
<dbReference type="Proteomes" id="UP001601992">
    <property type="component" value="Unassembled WGS sequence"/>
</dbReference>
<dbReference type="PANTHER" id="PTHR28004">
    <property type="entry name" value="ZGC:162816-RELATED"/>
    <property type="match status" value="1"/>
</dbReference>
<dbReference type="Pfam" id="PF01168">
    <property type="entry name" value="Ala_racemase_N"/>
    <property type="match status" value="1"/>
</dbReference>
<gene>
    <name evidence="4" type="ORF">ACFYXQ_46430</name>
</gene>
<protein>
    <submittedName>
        <fullName evidence="4">Alanine racemase</fullName>
        <ecNumber evidence="4">5.1.1.1</ecNumber>
    </submittedName>
</protein>
<dbReference type="SUPFAM" id="SSF51419">
    <property type="entry name" value="PLP-binding barrel"/>
    <property type="match status" value="1"/>
</dbReference>
<evidence type="ECO:0000259" key="3">
    <source>
        <dbReference type="SMART" id="SM01119"/>
    </source>
</evidence>
<dbReference type="SMART" id="SM01119">
    <property type="entry name" value="D-ser_dehydrat"/>
    <property type="match status" value="1"/>
</dbReference>
<keyword evidence="2" id="KW-0456">Lyase</keyword>
<accession>A0ABW6SJ28</accession>
<feature type="domain" description="D-serine dehydratase-like" evidence="3">
    <location>
        <begin position="318"/>
        <end position="416"/>
    </location>
</feature>
<dbReference type="InterPro" id="IPR051466">
    <property type="entry name" value="D-amino_acid_metab_enzyme"/>
</dbReference>